<feature type="chain" id="PRO_5046117854" description="Lipoprotein" evidence="2">
    <location>
        <begin position="25"/>
        <end position="133"/>
    </location>
</feature>
<feature type="signal peptide" evidence="2">
    <location>
        <begin position="1"/>
        <end position="24"/>
    </location>
</feature>
<comment type="caution">
    <text evidence="3">The sequence shown here is derived from an EMBL/GenBank/DDBJ whole genome shotgun (WGS) entry which is preliminary data.</text>
</comment>
<keyword evidence="4" id="KW-1185">Reference proteome</keyword>
<name>A0ABT5DRW6_9BACT</name>
<dbReference type="Proteomes" id="UP001221686">
    <property type="component" value="Unassembled WGS sequence"/>
</dbReference>
<dbReference type="EMBL" id="JAQNDL010000001">
    <property type="protein sequence ID" value="MDC0715458.1"/>
    <property type="molecule type" value="Genomic_DNA"/>
</dbReference>
<gene>
    <name evidence="3" type="ORF">POL25_01060</name>
</gene>
<protein>
    <recommendedName>
        <fullName evidence="5">Lipoprotein</fullName>
    </recommendedName>
</protein>
<sequence length="133" mass="14510">MVRRAASLLVLAVLGCAPSTTTQAPSEPPTVRTDTDTEPVRAQPRRPPPAFVQALAELERNPNLCLRLVGPRAEPVRKALLRASRGRIDEARIVAETEPVEPVARSVEYRFFVQPPAESGGVGLHTIHAYMPQ</sequence>
<evidence type="ECO:0000313" key="3">
    <source>
        <dbReference type="EMBL" id="MDC0715458.1"/>
    </source>
</evidence>
<dbReference type="RefSeq" id="WP_272083824.1">
    <property type="nucleotide sequence ID" value="NZ_JAQNDL010000001.1"/>
</dbReference>
<dbReference type="PROSITE" id="PS51257">
    <property type="entry name" value="PROKAR_LIPOPROTEIN"/>
    <property type="match status" value="1"/>
</dbReference>
<organism evidence="3 4">
    <name type="scientific">Nannocystis bainbridge</name>
    <dbReference type="NCBI Taxonomy" id="2995303"/>
    <lineage>
        <taxon>Bacteria</taxon>
        <taxon>Pseudomonadati</taxon>
        <taxon>Myxococcota</taxon>
        <taxon>Polyangia</taxon>
        <taxon>Nannocystales</taxon>
        <taxon>Nannocystaceae</taxon>
        <taxon>Nannocystis</taxon>
    </lineage>
</organism>
<evidence type="ECO:0000256" key="2">
    <source>
        <dbReference type="SAM" id="SignalP"/>
    </source>
</evidence>
<evidence type="ECO:0008006" key="5">
    <source>
        <dbReference type="Google" id="ProtNLM"/>
    </source>
</evidence>
<keyword evidence="2" id="KW-0732">Signal</keyword>
<evidence type="ECO:0000313" key="4">
    <source>
        <dbReference type="Proteomes" id="UP001221686"/>
    </source>
</evidence>
<proteinExistence type="predicted"/>
<accession>A0ABT5DRW6</accession>
<evidence type="ECO:0000256" key="1">
    <source>
        <dbReference type="SAM" id="MobiDB-lite"/>
    </source>
</evidence>
<feature type="region of interest" description="Disordered" evidence="1">
    <location>
        <begin position="19"/>
        <end position="47"/>
    </location>
</feature>
<reference evidence="3 4" key="1">
    <citation type="submission" date="2022-11" db="EMBL/GenBank/DDBJ databases">
        <title>Minimal conservation of predation-associated metabolite biosynthetic gene clusters underscores biosynthetic potential of Myxococcota including descriptions for ten novel species: Archangium lansinium sp. nov., Myxococcus landrumus sp. nov., Nannocystis bai.</title>
        <authorList>
            <person name="Ahearne A."/>
            <person name="Stevens C."/>
            <person name="Dowd S."/>
        </authorList>
    </citation>
    <scope>NUCLEOTIDE SEQUENCE [LARGE SCALE GENOMIC DNA]</scope>
    <source>
        <strain evidence="3 4">BB15-2</strain>
    </source>
</reference>